<name>Q14M52_SPICI</name>
<proteinExistence type="predicted"/>
<organism evidence="1">
    <name type="scientific">Spiroplasma citri</name>
    <dbReference type="NCBI Taxonomy" id="2133"/>
    <lineage>
        <taxon>Bacteria</taxon>
        <taxon>Bacillati</taxon>
        <taxon>Mycoplasmatota</taxon>
        <taxon>Mollicutes</taxon>
        <taxon>Entomoplasmatales</taxon>
        <taxon>Spiroplasmataceae</taxon>
        <taxon>Spiroplasma</taxon>
    </lineage>
</organism>
<dbReference type="EMBL" id="AM285314">
    <property type="protein sequence ID" value="CAK99437.1"/>
    <property type="molecule type" value="Genomic_DNA"/>
</dbReference>
<protein>
    <submittedName>
        <fullName evidence="1">Uncharacterized protein</fullName>
    </submittedName>
</protein>
<dbReference type="AlphaFoldDB" id="Q14M52"/>
<evidence type="ECO:0000313" key="1">
    <source>
        <dbReference type="EMBL" id="CAK99437.1"/>
    </source>
</evidence>
<sequence>MLNNAEQPQYMNLFVEASPTSTLLIETAKVEVKNSKNYDPNNVYNLSKVRFRNQSYNFPDFSPS</sequence>
<accession>Q14M52</accession>
<gene>
    <name evidence="1" type="ORF">SPICI13_010</name>
</gene>
<reference evidence="1" key="1">
    <citation type="journal article" date="2010" name="Appl. Environ. Microbiol.">
        <title>Partial chromosome sequence of Spiroplasma citri reveals extensive viral invasion and important gene decay.</title>
        <authorList>
            <person name="Carle P."/>
            <person name="Saillard C."/>
            <person name="Carrere N."/>
            <person name="Carrere S."/>
            <person name="Duret S."/>
            <person name="Eveillard S."/>
            <person name="Gaurivaud P."/>
            <person name="Gourgues G."/>
            <person name="Gouzy J."/>
            <person name="Salar P."/>
            <person name="Verdin E."/>
            <person name="Breton M."/>
            <person name="Blanchard A."/>
            <person name="Laigret F."/>
            <person name="Bove J.M."/>
            <person name="Renaudin J."/>
            <person name="Foissac X."/>
        </authorList>
    </citation>
    <scope>NUCLEOTIDE SEQUENCE</scope>
    <source>
        <strain evidence="1">GII3-3X</strain>
    </source>
</reference>